<evidence type="ECO:0000256" key="1">
    <source>
        <dbReference type="SAM" id="MobiDB-lite"/>
    </source>
</evidence>
<organism evidence="2 3">
    <name type="scientific">Nonomuraea soli</name>
    <dbReference type="NCBI Taxonomy" id="1032476"/>
    <lineage>
        <taxon>Bacteria</taxon>
        <taxon>Bacillati</taxon>
        <taxon>Actinomycetota</taxon>
        <taxon>Actinomycetes</taxon>
        <taxon>Streptosporangiales</taxon>
        <taxon>Streptosporangiaceae</taxon>
        <taxon>Nonomuraea</taxon>
    </lineage>
</organism>
<feature type="compositionally biased region" description="Basic and acidic residues" evidence="1">
    <location>
        <begin position="1"/>
        <end position="17"/>
    </location>
</feature>
<dbReference type="InterPro" id="IPR029063">
    <property type="entry name" value="SAM-dependent_MTases_sf"/>
</dbReference>
<feature type="region of interest" description="Disordered" evidence="1">
    <location>
        <begin position="1"/>
        <end position="26"/>
    </location>
</feature>
<dbReference type="Gene3D" id="3.40.50.150">
    <property type="entry name" value="Vaccinia Virus protein VP39"/>
    <property type="match status" value="1"/>
</dbReference>
<dbReference type="EMBL" id="JACDUR010000010">
    <property type="protein sequence ID" value="MBA2897279.1"/>
    <property type="molecule type" value="Genomic_DNA"/>
</dbReference>
<dbReference type="SUPFAM" id="SSF53335">
    <property type="entry name" value="S-adenosyl-L-methionine-dependent methyltransferases"/>
    <property type="match status" value="1"/>
</dbReference>
<dbReference type="RefSeq" id="WP_181615969.1">
    <property type="nucleotide sequence ID" value="NZ_BAABAM010000010.1"/>
</dbReference>
<dbReference type="AlphaFoldDB" id="A0A7W0HVI2"/>
<keyword evidence="3" id="KW-1185">Reference proteome</keyword>
<accession>A0A7W0HVI2</accession>
<sequence>MLEERFASEVRADDRPQRHPATRVSSWGKAKVITSLAFGQLPECPGQEVKPSGGGRETPSSCMPPIKGDSDDMPVYSAVAKTIKPLVGQKNWEHLRRLRRKPAPKLTAKAAARQRKLDRAAEIAAISHDLNELAVYFKTDKWGGHRYTQHYQRHLQHLKNESFNLVEIGIGGYNRAGQGGASLRMWKHFFPNAQIFGIDIQDKSFVDEKRITTFIGDQSDPTSLLDIAGRIGTLDVIIDDGSHRSPHVITTFETLFPLLRDGGIYAVEDTQTSYWPEWLGSEDLNDPNTTMGMLKGLVDGLNYEEFVDEEYRPSYTDLNVVGAHYYHNLVILEKGKNAEGTNRRNILKARYAKV</sequence>
<feature type="region of interest" description="Disordered" evidence="1">
    <location>
        <begin position="43"/>
        <end position="69"/>
    </location>
</feature>
<protein>
    <recommendedName>
        <fullName evidence="4">Class I SAM-dependent methyltransferase</fullName>
    </recommendedName>
</protein>
<dbReference type="Proteomes" id="UP000530928">
    <property type="component" value="Unassembled WGS sequence"/>
</dbReference>
<evidence type="ECO:0000313" key="2">
    <source>
        <dbReference type="EMBL" id="MBA2897279.1"/>
    </source>
</evidence>
<evidence type="ECO:0000313" key="3">
    <source>
        <dbReference type="Proteomes" id="UP000530928"/>
    </source>
</evidence>
<comment type="caution">
    <text evidence="2">The sequence shown here is derived from an EMBL/GenBank/DDBJ whole genome shotgun (WGS) entry which is preliminary data.</text>
</comment>
<evidence type="ECO:0008006" key="4">
    <source>
        <dbReference type="Google" id="ProtNLM"/>
    </source>
</evidence>
<gene>
    <name evidence="2" type="ORF">HNR30_008675</name>
</gene>
<proteinExistence type="predicted"/>
<name>A0A7W0HVI2_9ACTN</name>
<reference evidence="2 3" key="1">
    <citation type="submission" date="2020-07" db="EMBL/GenBank/DDBJ databases">
        <title>Genomic Encyclopedia of Type Strains, Phase IV (KMG-IV): sequencing the most valuable type-strain genomes for metagenomic binning, comparative biology and taxonomic classification.</title>
        <authorList>
            <person name="Goeker M."/>
        </authorList>
    </citation>
    <scope>NUCLEOTIDE SEQUENCE [LARGE SCALE GENOMIC DNA]</scope>
    <source>
        <strain evidence="2 3">DSM 45533</strain>
    </source>
</reference>